<reference evidence="5 6" key="1">
    <citation type="submission" date="2024-07" db="EMBL/GenBank/DDBJ databases">
        <title>Section-level genome sequencing and comparative genomics of Aspergillus sections Usti and Cavernicolus.</title>
        <authorList>
            <consortium name="Lawrence Berkeley National Laboratory"/>
            <person name="Nybo J.L."/>
            <person name="Vesth T.C."/>
            <person name="Theobald S."/>
            <person name="Frisvad J.C."/>
            <person name="Larsen T.O."/>
            <person name="Kjaerboelling I."/>
            <person name="Rothschild-Mancinelli K."/>
            <person name="Lyhne E.K."/>
            <person name="Kogle M.E."/>
            <person name="Barry K."/>
            <person name="Clum A."/>
            <person name="Na H."/>
            <person name="Ledsgaard L."/>
            <person name="Lin J."/>
            <person name="Lipzen A."/>
            <person name="Kuo A."/>
            <person name="Riley R."/>
            <person name="Mondo S."/>
            <person name="Labutti K."/>
            <person name="Haridas S."/>
            <person name="Pangalinan J."/>
            <person name="Salamov A.A."/>
            <person name="Simmons B.A."/>
            <person name="Magnuson J.K."/>
            <person name="Chen J."/>
            <person name="Drula E."/>
            <person name="Henrissat B."/>
            <person name="Wiebenga A."/>
            <person name="Lubbers R.J."/>
            <person name="Gomes A.C."/>
            <person name="Macurrencykelacurrency M.R."/>
            <person name="Stajich J."/>
            <person name="Grigoriev I.V."/>
            <person name="Mortensen U.H."/>
            <person name="De Vries R.P."/>
            <person name="Baker S.E."/>
            <person name="Andersen M.R."/>
        </authorList>
    </citation>
    <scope>NUCLEOTIDE SEQUENCE [LARGE SCALE GENOMIC DNA]</scope>
    <source>
        <strain evidence="5 6">CBS 449.75</strain>
    </source>
</reference>
<sequence length="283" mass="30403">MGADPNGKSVDSRPAITAAAASGAWSTVRLLSTQGADLEVRDEENHTVLLRAFCCQSWDTVVSLLTSGANYRATTGEPSHITATSYAAENREWIQAELFVKAGADCNSRDTDGNPILVVAARARCWSMMRTLVKRGADVNAEDRNGKRALAYVLSEVKALLRVETDYASGEWQNVLDVVTLLLGKGATIGMKEAMTLSGGTNGQAVLEKFLNEYPQNMADDLKTPSKSSPEQVGSTLSPSPVTIRPPVRRKDHPAFRPPKEAFPARDKDSIDPGPSSGVPMPC</sequence>
<gene>
    <name evidence="5" type="ORF">BJX67DRAFT_242684</name>
</gene>
<feature type="region of interest" description="Disordered" evidence="4">
    <location>
        <begin position="218"/>
        <end position="283"/>
    </location>
</feature>
<dbReference type="SMART" id="SM00248">
    <property type="entry name" value="ANK"/>
    <property type="match status" value="5"/>
</dbReference>
<dbReference type="EMBL" id="JBFXLQ010000005">
    <property type="protein sequence ID" value="KAL2870590.1"/>
    <property type="molecule type" value="Genomic_DNA"/>
</dbReference>
<evidence type="ECO:0000313" key="6">
    <source>
        <dbReference type="Proteomes" id="UP001610432"/>
    </source>
</evidence>
<dbReference type="InterPro" id="IPR036770">
    <property type="entry name" value="Ankyrin_rpt-contain_sf"/>
</dbReference>
<dbReference type="Gene3D" id="1.25.40.20">
    <property type="entry name" value="Ankyrin repeat-containing domain"/>
    <property type="match status" value="1"/>
</dbReference>
<dbReference type="Pfam" id="PF13857">
    <property type="entry name" value="Ank_5"/>
    <property type="match status" value="1"/>
</dbReference>
<dbReference type="RefSeq" id="XP_070889569.1">
    <property type="nucleotide sequence ID" value="XM_071026123.1"/>
</dbReference>
<dbReference type="PROSITE" id="PS50297">
    <property type="entry name" value="ANK_REP_REGION"/>
    <property type="match status" value="1"/>
</dbReference>
<evidence type="ECO:0000313" key="5">
    <source>
        <dbReference type="EMBL" id="KAL2870590.1"/>
    </source>
</evidence>
<dbReference type="SUPFAM" id="SSF48403">
    <property type="entry name" value="Ankyrin repeat"/>
    <property type="match status" value="1"/>
</dbReference>
<name>A0ABR4M198_9EURO</name>
<feature type="repeat" description="ANK" evidence="3">
    <location>
        <begin position="112"/>
        <end position="144"/>
    </location>
</feature>
<dbReference type="PANTHER" id="PTHR24189">
    <property type="entry name" value="MYOTROPHIN"/>
    <property type="match status" value="1"/>
</dbReference>
<dbReference type="InterPro" id="IPR050745">
    <property type="entry name" value="Multifunctional_regulatory"/>
</dbReference>
<accession>A0ABR4M198</accession>
<evidence type="ECO:0000256" key="1">
    <source>
        <dbReference type="ARBA" id="ARBA00022737"/>
    </source>
</evidence>
<comment type="caution">
    <text evidence="5">The sequence shown here is derived from an EMBL/GenBank/DDBJ whole genome shotgun (WGS) entry which is preliminary data.</text>
</comment>
<protein>
    <submittedName>
        <fullName evidence="5">Ankyrin repeat-containing domain protein</fullName>
    </submittedName>
</protein>
<evidence type="ECO:0000256" key="3">
    <source>
        <dbReference type="PROSITE-ProRule" id="PRU00023"/>
    </source>
</evidence>
<dbReference type="InterPro" id="IPR002110">
    <property type="entry name" value="Ankyrin_rpt"/>
</dbReference>
<keyword evidence="6" id="KW-1185">Reference proteome</keyword>
<evidence type="ECO:0000256" key="2">
    <source>
        <dbReference type="ARBA" id="ARBA00023043"/>
    </source>
</evidence>
<dbReference type="PROSITE" id="PS50088">
    <property type="entry name" value="ANK_REPEAT"/>
    <property type="match status" value="1"/>
</dbReference>
<evidence type="ECO:0000256" key="4">
    <source>
        <dbReference type="SAM" id="MobiDB-lite"/>
    </source>
</evidence>
<proteinExistence type="predicted"/>
<dbReference type="PANTHER" id="PTHR24189:SF50">
    <property type="entry name" value="ANKYRIN REPEAT AND SOCS BOX PROTEIN 2"/>
    <property type="match status" value="1"/>
</dbReference>
<feature type="compositionally biased region" description="Polar residues" evidence="4">
    <location>
        <begin position="225"/>
        <end position="241"/>
    </location>
</feature>
<keyword evidence="1" id="KW-0677">Repeat</keyword>
<dbReference type="Proteomes" id="UP001610432">
    <property type="component" value="Unassembled WGS sequence"/>
</dbReference>
<keyword evidence="2 3" id="KW-0040">ANK repeat</keyword>
<dbReference type="GeneID" id="98141195"/>
<organism evidence="5 6">
    <name type="scientific">Aspergillus lucknowensis</name>
    <dbReference type="NCBI Taxonomy" id="176173"/>
    <lineage>
        <taxon>Eukaryota</taxon>
        <taxon>Fungi</taxon>
        <taxon>Dikarya</taxon>
        <taxon>Ascomycota</taxon>
        <taxon>Pezizomycotina</taxon>
        <taxon>Eurotiomycetes</taxon>
        <taxon>Eurotiomycetidae</taxon>
        <taxon>Eurotiales</taxon>
        <taxon>Aspergillaceae</taxon>
        <taxon>Aspergillus</taxon>
        <taxon>Aspergillus subgen. Nidulantes</taxon>
    </lineage>
</organism>
<feature type="compositionally biased region" description="Basic and acidic residues" evidence="4">
    <location>
        <begin position="253"/>
        <end position="271"/>
    </location>
</feature>